<comment type="caution">
    <text evidence="3">The sequence shown here is derived from an EMBL/GenBank/DDBJ whole genome shotgun (WGS) entry which is preliminary data.</text>
</comment>
<dbReference type="AlphaFoldDB" id="A0A8H8CNA1"/>
<feature type="compositionally biased region" description="Polar residues" evidence="1">
    <location>
        <begin position="173"/>
        <end position="196"/>
    </location>
</feature>
<dbReference type="Pfam" id="PF00481">
    <property type="entry name" value="PP2C"/>
    <property type="match status" value="1"/>
</dbReference>
<name>A0A8H8CNA1_PSICU</name>
<dbReference type="OrthoDB" id="19329at2759"/>
<feature type="region of interest" description="Disordered" evidence="1">
    <location>
        <begin position="172"/>
        <end position="206"/>
    </location>
</feature>
<gene>
    <name evidence="3" type="ORF">JR316_002230</name>
</gene>
<organism evidence="3">
    <name type="scientific">Psilocybe cubensis</name>
    <name type="common">Psychedelic mushroom</name>
    <name type="synonym">Stropharia cubensis</name>
    <dbReference type="NCBI Taxonomy" id="181762"/>
    <lineage>
        <taxon>Eukaryota</taxon>
        <taxon>Fungi</taxon>
        <taxon>Dikarya</taxon>
        <taxon>Basidiomycota</taxon>
        <taxon>Agaricomycotina</taxon>
        <taxon>Agaricomycetes</taxon>
        <taxon>Agaricomycetidae</taxon>
        <taxon>Agaricales</taxon>
        <taxon>Agaricineae</taxon>
        <taxon>Strophariaceae</taxon>
        <taxon>Psilocybe</taxon>
    </lineage>
</organism>
<dbReference type="InterPro" id="IPR001932">
    <property type="entry name" value="PPM-type_phosphatase-like_dom"/>
</dbReference>
<dbReference type="Gene3D" id="3.60.40.10">
    <property type="entry name" value="PPM-type phosphatase domain"/>
    <property type="match status" value="1"/>
</dbReference>
<dbReference type="PANTHER" id="PTHR13832">
    <property type="entry name" value="PROTEIN PHOSPHATASE 2C"/>
    <property type="match status" value="1"/>
</dbReference>
<dbReference type="InterPro" id="IPR036457">
    <property type="entry name" value="PPM-type-like_dom_sf"/>
</dbReference>
<feature type="compositionally biased region" description="Acidic residues" evidence="1">
    <location>
        <begin position="61"/>
        <end position="70"/>
    </location>
</feature>
<dbReference type="SUPFAM" id="SSF81606">
    <property type="entry name" value="PP2C-like"/>
    <property type="match status" value="1"/>
</dbReference>
<protein>
    <recommendedName>
        <fullName evidence="2">PPM-type phosphatase domain-containing protein</fullName>
    </recommendedName>
</protein>
<feature type="region of interest" description="Disordered" evidence="1">
    <location>
        <begin position="58"/>
        <end position="155"/>
    </location>
</feature>
<accession>A0A8H8CNA1</accession>
<dbReference type="CDD" id="cd00143">
    <property type="entry name" value="PP2Cc"/>
    <property type="match status" value="1"/>
</dbReference>
<sequence length="631" mass="68842">MDAKLKALKVVDLRNILATARVQVPAKATKNDLIAKILASNAALDTYAALYPPDDLLAPPEEVDWNEDQIDTPPPQQQQQQQQQKVAPAPAPAPEPAPQSAPTPAPAPVAPSDTTQSSAEDIELEKRKQRAARFGIPLVEPHQKKTRPAAKSAAVAASIDPKVLEQRAARFGLNTQAPDAKANSNGKKRSAPTTQDVDPEELERRRKRAERFGTGIPRIQPNMTPELVKKTTDMGWSQTDALWVYTSLPEPLLSSELERLSFAHTKCDTDVVGFQPCPNPEETSQDRFVINDWPLPNGTWIFRAIFDGHAGHETADYASSALPDIIKGALTAVVEKDAHPSSSAVSEALSNAISSFDKGIGQAIVDLFPDEQALAEMPIEDIQRIINDNGPNSATILKGMRGTTALVSLADPAKANIWVASLGDCAAVLGLKEISGEWNAQVLSKAHNGENDVEEERVRQEHPGEEECMMDNRVLGAIAVTRAIGDFSFKLPAIYTERVFLNSNPGFLVPDKVRGYIGRSKTPPYMTGVPEVEHINLKALNATSTFLIMCSDGLTDLYDDRLKLNEVLASRWVGIVGEQYGLKDRKNLALTLLRDGLGADEENKGEKISRMITVEMAFKWMDDTTILVVPL</sequence>
<feature type="compositionally biased region" description="Pro residues" evidence="1">
    <location>
        <begin position="89"/>
        <end position="109"/>
    </location>
</feature>
<dbReference type="InterPro" id="IPR015655">
    <property type="entry name" value="PP2C"/>
</dbReference>
<feature type="domain" description="PPM-type phosphatase" evidence="2">
    <location>
        <begin position="284"/>
        <end position="631"/>
    </location>
</feature>
<dbReference type="PROSITE" id="PS51746">
    <property type="entry name" value="PPM_2"/>
    <property type="match status" value="1"/>
</dbReference>
<dbReference type="SMART" id="SM00332">
    <property type="entry name" value="PP2Cc"/>
    <property type="match status" value="1"/>
</dbReference>
<evidence type="ECO:0000256" key="1">
    <source>
        <dbReference type="SAM" id="MobiDB-lite"/>
    </source>
</evidence>
<proteinExistence type="predicted"/>
<evidence type="ECO:0000259" key="2">
    <source>
        <dbReference type="PROSITE" id="PS51746"/>
    </source>
</evidence>
<evidence type="ECO:0000313" key="3">
    <source>
        <dbReference type="EMBL" id="KAG5172727.1"/>
    </source>
</evidence>
<dbReference type="GO" id="GO:0004722">
    <property type="term" value="F:protein serine/threonine phosphatase activity"/>
    <property type="evidence" value="ECO:0007669"/>
    <property type="project" value="InterPro"/>
</dbReference>
<feature type="compositionally biased region" description="Low complexity" evidence="1">
    <location>
        <begin position="77"/>
        <end position="88"/>
    </location>
</feature>
<reference evidence="3" key="1">
    <citation type="submission" date="2021-02" db="EMBL/GenBank/DDBJ databases">
        <title>Psilocybe cubensis genome.</title>
        <authorList>
            <person name="Mckernan K.J."/>
            <person name="Crawford S."/>
            <person name="Trippe A."/>
            <person name="Kane L.T."/>
            <person name="Mclaughlin S."/>
        </authorList>
    </citation>
    <scope>NUCLEOTIDE SEQUENCE [LARGE SCALE GENOMIC DNA]</scope>
    <source>
        <strain evidence="3">MGC-MH-2018</strain>
    </source>
</reference>
<dbReference type="PANTHER" id="PTHR13832:SF792">
    <property type="entry name" value="GM14286P"/>
    <property type="match status" value="1"/>
</dbReference>
<dbReference type="EMBL" id="JAFIQS010000002">
    <property type="protein sequence ID" value="KAG5172727.1"/>
    <property type="molecule type" value="Genomic_DNA"/>
</dbReference>